<dbReference type="SUPFAM" id="SSF50729">
    <property type="entry name" value="PH domain-like"/>
    <property type="match status" value="1"/>
</dbReference>
<name>A0A2P6MT84_9EUKA</name>
<dbReference type="SMART" id="SM00222">
    <property type="entry name" value="Sec7"/>
    <property type="match status" value="1"/>
</dbReference>
<dbReference type="GO" id="GO:0006629">
    <property type="term" value="P:lipid metabolic process"/>
    <property type="evidence" value="ECO:0007669"/>
    <property type="project" value="InterPro"/>
</dbReference>
<accession>A0A2P6MT84</accession>
<dbReference type="Proteomes" id="UP000241769">
    <property type="component" value="Unassembled WGS sequence"/>
</dbReference>
<evidence type="ECO:0000259" key="5">
    <source>
        <dbReference type="PROSITE" id="PS50190"/>
    </source>
</evidence>
<evidence type="ECO:0000256" key="2">
    <source>
        <dbReference type="ARBA" id="ARBA00023043"/>
    </source>
</evidence>
<dbReference type="InParanoid" id="A0A2P6MT84"/>
<reference evidence="6 7" key="1">
    <citation type="journal article" date="2018" name="Genome Biol. Evol.">
        <title>Multiple Roots of Fruiting Body Formation in Amoebozoa.</title>
        <authorList>
            <person name="Hillmann F."/>
            <person name="Forbes G."/>
            <person name="Novohradska S."/>
            <person name="Ferling I."/>
            <person name="Riege K."/>
            <person name="Groth M."/>
            <person name="Westermann M."/>
            <person name="Marz M."/>
            <person name="Spaller T."/>
            <person name="Winckler T."/>
            <person name="Schaap P."/>
            <person name="Glockner G."/>
        </authorList>
    </citation>
    <scope>NUCLEOTIDE SEQUENCE [LARGE SCALE GENOMIC DNA]</scope>
    <source>
        <strain evidence="6 7">Jena</strain>
    </source>
</reference>
<feature type="repeat" description="ANK" evidence="3">
    <location>
        <begin position="526"/>
        <end position="558"/>
    </location>
</feature>
<dbReference type="CDD" id="cd00171">
    <property type="entry name" value="Sec7"/>
    <property type="match status" value="1"/>
</dbReference>
<feature type="domain" description="SEC7" evidence="5">
    <location>
        <begin position="649"/>
        <end position="835"/>
    </location>
</feature>
<dbReference type="GO" id="GO:0005085">
    <property type="term" value="F:guanyl-nucleotide exchange factor activity"/>
    <property type="evidence" value="ECO:0007669"/>
    <property type="project" value="InterPro"/>
</dbReference>
<dbReference type="Gene3D" id="1.10.1000.11">
    <property type="entry name" value="Arf Nucleotide-binding Site Opener,domain 2"/>
    <property type="match status" value="1"/>
</dbReference>
<dbReference type="GO" id="GO:0005634">
    <property type="term" value="C:nucleus"/>
    <property type="evidence" value="ECO:0007669"/>
    <property type="project" value="TreeGrafter"/>
</dbReference>
<dbReference type="InterPro" id="IPR001849">
    <property type="entry name" value="PH_domain"/>
</dbReference>
<dbReference type="InterPro" id="IPR000904">
    <property type="entry name" value="Sec7_dom"/>
</dbReference>
<dbReference type="InterPro" id="IPR023394">
    <property type="entry name" value="Sec7_C_sf"/>
</dbReference>
<dbReference type="Pfam" id="PF13637">
    <property type="entry name" value="Ank_4"/>
    <property type="match status" value="2"/>
</dbReference>
<dbReference type="InterPro" id="IPR002110">
    <property type="entry name" value="Ankyrin_rpt"/>
</dbReference>
<dbReference type="InterPro" id="IPR036770">
    <property type="entry name" value="Ankyrin_rpt-contain_sf"/>
</dbReference>
<dbReference type="Gene3D" id="3.40.50.1820">
    <property type="entry name" value="alpha/beta hydrolase"/>
    <property type="match status" value="1"/>
</dbReference>
<dbReference type="PROSITE" id="PS50190">
    <property type="entry name" value="SEC7"/>
    <property type="match status" value="1"/>
</dbReference>
<dbReference type="SUPFAM" id="SSF48425">
    <property type="entry name" value="Sec7 domain"/>
    <property type="match status" value="1"/>
</dbReference>
<evidence type="ECO:0000256" key="3">
    <source>
        <dbReference type="PROSITE-ProRule" id="PRU00023"/>
    </source>
</evidence>
<protein>
    <submittedName>
        <fullName evidence="6">Ankyrin repeat-containing protein</fullName>
    </submittedName>
</protein>
<dbReference type="PROSITE" id="PS50088">
    <property type="entry name" value="ANK_REPEAT"/>
    <property type="match status" value="9"/>
</dbReference>
<proteinExistence type="predicted"/>
<feature type="repeat" description="ANK" evidence="3">
    <location>
        <begin position="592"/>
        <end position="624"/>
    </location>
</feature>
<feature type="domain" description="PH" evidence="4">
    <location>
        <begin position="849"/>
        <end position="962"/>
    </location>
</feature>
<keyword evidence="1" id="KW-0677">Repeat</keyword>
<dbReference type="Pfam" id="PF01764">
    <property type="entry name" value="Lipase_3"/>
    <property type="match status" value="1"/>
</dbReference>
<dbReference type="Gene3D" id="1.25.40.20">
    <property type="entry name" value="Ankyrin repeat-containing domain"/>
    <property type="match status" value="5"/>
</dbReference>
<dbReference type="SMART" id="SM00248">
    <property type="entry name" value="ANK"/>
    <property type="match status" value="17"/>
</dbReference>
<dbReference type="OrthoDB" id="430364at2759"/>
<evidence type="ECO:0000256" key="1">
    <source>
        <dbReference type="ARBA" id="ARBA00022737"/>
    </source>
</evidence>
<feature type="repeat" description="ANK" evidence="3">
    <location>
        <begin position="394"/>
        <end position="426"/>
    </location>
</feature>
<dbReference type="FunFam" id="2.30.29.30:FF:000286">
    <property type="entry name" value="PH-protein kinase domain containing protein"/>
    <property type="match status" value="1"/>
</dbReference>
<dbReference type="STRING" id="1890364.A0A2P6MT84"/>
<dbReference type="SUPFAM" id="SSF53474">
    <property type="entry name" value="alpha/beta-Hydrolases"/>
    <property type="match status" value="1"/>
</dbReference>
<feature type="repeat" description="ANK" evidence="3">
    <location>
        <begin position="493"/>
        <end position="525"/>
    </location>
</feature>
<sequence length="1420" mass="156270">MAQPPPSPADISKEEESVLNQLDVFMPKISNMSRVTLRNVNRIPELLLRYFNILTDRSIPIVGATDATNAMGYTEVAEDLLLRGASPSAPDHAGLTPLSYAQRNNNEEMVELLLDPHKGRVRRSERAIRTALVSQQMKYIISQNDITLLESTLCTMDAQHKSTNCDILMIQAASCGMVKAINVIMQHGGKVTARDSDGNSALAKGVIAGSLPVVQHLIELGAPVDDADDEGVSPLHHACTLGLVDIASLLVKCGAQVNTKDNDQVSPLHQAVSTEGIVKMLLDHKASVDAVDSTNSTPLHIAAFENQLNIGRLLIHAGANVNAKDASGLTALHSCCFLGYEDFTRLLLQSKDIDCECRDDNLATPYHNASFGGHYACLSLLLSHKRPTVGEADGCTTSLHHAAFGGHVKCMQVIIESGANVNVRDAEGATPLHKASYTGHLEAMELLLSRGADVSAKDGEGSTPLHKASYQGEFEAMRSLIDHGAETDAQDDEDGTALHNACFNGHLAAVELLLSSQANVNCADAKGASPLHLAVLNGHVDVASLLMERGAVANSPDDRGMIALHFAIAHSACLAFLLDKEPDLEVDYKDKSNRTPLFYASKNGCDESVRMLVNRGANVYATDKNGRTPFDVAESSFQPTLVEAMRDRESQQDSETQKKFQSAARLFNQKASKGIEYLKENKLGENSSMEVAIFLYRTQLLNKKAIGDYLGEGDAFNKSVMKDFVDLMDFAGLDFDDALRHFLSKFTLPGEAQKIDRLMETFAVRFCSNNPSIFDNQDSAYILAFSLIMLNTDAHSAQVKNKMSKNDFIKRTKPIISPNIPTDYLSNLYDKIVKNEIKMHGVASSMFAAAEMKGWCHKQGGRHKNWKRRWFVLKDNCLYYFKSENPDQQPCGIIPLENVLVRSTSIKGHKHSYEVYTADGMMKSCKKQNGQFVRGHHGSYLISTASVEEMNAWMQAIQANVAFNPLHEMMMARTVAAAKERKEAGKTGGKDTINSDMTVTDFAEFHEACLMCSIVGRSLVSVKETYGSLLVSTGEEANFRYMLISNPANRTQYVVFAGNLTEQMVATATNLRPWQDLYKVLNLDKPLESFSRTILPLLKRDFSLEIYGHSLGGTLAILFAQRASANRLRRVITFGQPKIVKTKDSANFTRLPAFRVIECSDVASDQFNGMATAGTTLVLFEDSCFSLVGGEWNSEGMDKRIENNNIDVYLRNLKTKTIKKPIQVPPYGRKVSSTTREASSVYPKSCDTFLFAWKMMDSCINGGEDETLWPIHKSLSLSFLRLQESSVYVYFLTATSDLVHLIPRQSNILKMVLRFTDQQDGSRLRPFIDDGGTPRGTEGPGERRGLMLASKCLQGLSGSSWHIGGCAPPSSNCKSNTHGMHYSTDKEKASASTKLTGIITLTGSYYCTCSLRYQCFVHRK</sequence>
<dbReference type="Pfam" id="PF01369">
    <property type="entry name" value="Sec7"/>
    <property type="match status" value="1"/>
</dbReference>
<dbReference type="Gene3D" id="1.10.220.20">
    <property type="match status" value="1"/>
</dbReference>
<dbReference type="Pfam" id="PF00023">
    <property type="entry name" value="Ank"/>
    <property type="match status" value="2"/>
</dbReference>
<dbReference type="GO" id="GO:0005547">
    <property type="term" value="F:phosphatidylinositol-3,4,5-trisphosphate binding"/>
    <property type="evidence" value="ECO:0007669"/>
    <property type="project" value="UniProtKB-ARBA"/>
</dbReference>
<dbReference type="FunFam" id="1.10.1000.11:FF:000002">
    <property type="entry name" value="Cytohesin 1"/>
    <property type="match status" value="1"/>
</dbReference>
<feature type="repeat" description="ANK" evidence="3">
    <location>
        <begin position="427"/>
        <end position="459"/>
    </location>
</feature>
<dbReference type="EMBL" id="MDYQ01000428">
    <property type="protein sequence ID" value="PRP74921.1"/>
    <property type="molecule type" value="Genomic_DNA"/>
</dbReference>
<feature type="repeat" description="ANK" evidence="3">
    <location>
        <begin position="197"/>
        <end position="229"/>
    </location>
</feature>
<dbReference type="PRINTS" id="PR01415">
    <property type="entry name" value="ANKYRIN"/>
</dbReference>
<dbReference type="PROSITE" id="PS50297">
    <property type="entry name" value="ANK_REP_REGION"/>
    <property type="match status" value="8"/>
</dbReference>
<dbReference type="PROSITE" id="PS50003">
    <property type="entry name" value="PH_DOMAIN"/>
    <property type="match status" value="1"/>
</dbReference>
<dbReference type="GO" id="GO:0032012">
    <property type="term" value="P:regulation of ARF protein signal transduction"/>
    <property type="evidence" value="ECO:0007669"/>
    <property type="project" value="InterPro"/>
</dbReference>
<evidence type="ECO:0000259" key="4">
    <source>
        <dbReference type="PROSITE" id="PS50003"/>
    </source>
</evidence>
<comment type="caution">
    <text evidence="6">The sequence shown here is derived from an EMBL/GenBank/DDBJ whole genome shotgun (WGS) entry which is preliminary data.</text>
</comment>
<dbReference type="InterPro" id="IPR002921">
    <property type="entry name" value="Fungal_lipase-type"/>
</dbReference>
<feature type="repeat" description="ANK" evidence="3">
    <location>
        <begin position="230"/>
        <end position="262"/>
    </location>
</feature>
<dbReference type="PANTHER" id="PTHR24193:SF125">
    <property type="entry name" value="PROTEIN FEM-1 HOMOLOG CG6966-LIKE PROTEIN"/>
    <property type="match status" value="1"/>
</dbReference>
<dbReference type="InterPro" id="IPR011993">
    <property type="entry name" value="PH-like_dom_sf"/>
</dbReference>
<dbReference type="InterPro" id="IPR035999">
    <property type="entry name" value="Sec7_dom_sf"/>
</dbReference>
<feature type="repeat" description="ANK" evidence="3">
    <location>
        <begin position="294"/>
        <end position="326"/>
    </location>
</feature>
<dbReference type="Gene3D" id="2.30.29.30">
    <property type="entry name" value="Pleckstrin-homology domain (PH domain)/Phosphotyrosine-binding domain (PTB)"/>
    <property type="match status" value="1"/>
</dbReference>
<dbReference type="GO" id="GO:0000976">
    <property type="term" value="F:transcription cis-regulatory region binding"/>
    <property type="evidence" value="ECO:0007669"/>
    <property type="project" value="TreeGrafter"/>
</dbReference>
<dbReference type="PANTHER" id="PTHR24193">
    <property type="entry name" value="ANKYRIN REPEAT PROTEIN"/>
    <property type="match status" value="1"/>
</dbReference>
<dbReference type="InterPro" id="IPR029058">
    <property type="entry name" value="AB_hydrolase_fold"/>
</dbReference>
<feature type="repeat" description="ANK" evidence="3">
    <location>
        <begin position="460"/>
        <end position="492"/>
    </location>
</feature>
<dbReference type="InterPro" id="IPR050663">
    <property type="entry name" value="Ankyrin-SOCS_Box"/>
</dbReference>
<keyword evidence="7" id="KW-1185">Reference proteome</keyword>
<keyword evidence="2 3" id="KW-0040">ANK repeat</keyword>
<evidence type="ECO:0000313" key="7">
    <source>
        <dbReference type="Proteomes" id="UP000241769"/>
    </source>
</evidence>
<gene>
    <name evidence="6" type="ORF">PROFUN_16013</name>
</gene>
<dbReference type="SMART" id="SM00233">
    <property type="entry name" value="PH"/>
    <property type="match status" value="1"/>
</dbReference>
<organism evidence="6 7">
    <name type="scientific">Planoprotostelium fungivorum</name>
    <dbReference type="NCBI Taxonomy" id="1890364"/>
    <lineage>
        <taxon>Eukaryota</taxon>
        <taxon>Amoebozoa</taxon>
        <taxon>Evosea</taxon>
        <taxon>Variosea</taxon>
        <taxon>Cavosteliida</taxon>
        <taxon>Cavosteliaceae</taxon>
        <taxon>Planoprotostelium</taxon>
    </lineage>
</organism>
<dbReference type="Pfam" id="PF00169">
    <property type="entry name" value="PH"/>
    <property type="match status" value="1"/>
</dbReference>
<dbReference type="GO" id="GO:0045944">
    <property type="term" value="P:positive regulation of transcription by RNA polymerase II"/>
    <property type="evidence" value="ECO:0007669"/>
    <property type="project" value="TreeGrafter"/>
</dbReference>
<evidence type="ECO:0000313" key="6">
    <source>
        <dbReference type="EMBL" id="PRP74921.1"/>
    </source>
</evidence>
<dbReference type="Pfam" id="PF12796">
    <property type="entry name" value="Ank_2"/>
    <property type="match status" value="3"/>
</dbReference>
<dbReference type="SUPFAM" id="SSF48403">
    <property type="entry name" value="Ankyrin repeat"/>
    <property type="match status" value="3"/>
</dbReference>